<dbReference type="GO" id="GO:0000139">
    <property type="term" value="C:Golgi membrane"/>
    <property type="evidence" value="ECO:0007669"/>
    <property type="project" value="InterPro"/>
</dbReference>
<dbReference type="OrthoDB" id="408493at2759"/>
<evidence type="ECO:0000256" key="5">
    <source>
        <dbReference type="SAM" id="MobiDB-lite"/>
    </source>
</evidence>
<evidence type="ECO:0000256" key="2">
    <source>
        <dbReference type="ARBA" id="ARBA00022692"/>
    </source>
</evidence>
<protein>
    <submittedName>
        <fullName evidence="6">Uncharacterized protein</fullName>
    </submittedName>
</protein>
<feature type="compositionally biased region" description="Basic and acidic residues" evidence="5">
    <location>
        <begin position="634"/>
        <end position="644"/>
    </location>
</feature>
<keyword evidence="7" id="KW-1185">Reference proteome</keyword>
<dbReference type="AlphaFoldDB" id="K0RUR5"/>
<feature type="region of interest" description="Disordered" evidence="5">
    <location>
        <begin position="449"/>
        <end position="486"/>
    </location>
</feature>
<evidence type="ECO:0000313" key="7">
    <source>
        <dbReference type="Proteomes" id="UP000266841"/>
    </source>
</evidence>
<evidence type="ECO:0000256" key="4">
    <source>
        <dbReference type="ARBA" id="ARBA00023136"/>
    </source>
</evidence>
<sequence length="782" mass="86014">TPWINSNSGLNGSIVGLVRPGFLMFDSVVTRSALIGVETRRIVDGAWRCSDGANAETLEIAESKASVLNIMVTGNVHHRIMRLRRESGEGIRHPVLKIWRERQEQLERLGHHLAGPTSAVAPYAILGGASAVFTSAISRSDNADITPLSMFYLLLLALNYAVTPRLGRLYIHPSTNKQSVALVEEVVKMSLGLGGWVLSSYVAQSSLIEDASSLSDRTVQDLSRQLSSWSFTSTLLAAGLPSALYAIQGTLQYTAYQHLDSVTFNGLVQFKVLTSALCCYILLGKRQSPWQCVSLGLLLLSNIIFQGTWKSWRKGAQRCLQQQVDGMQHRNAYFYTVEISALSATYLIASMAANWIGGEVFGDNKQVKAIPRERGSGFFHDWSHKTFIPVAMKATAGLLTALVHQHLGSVVKGFALVLGLIFSALLQLGLEGTELTFDQMIGTALRNHCRRGERRHQRDQPRRPRSARRALQRTPRQVRRAVGAQHLHPRLRLDRADLRVHRESGQQVPHARLVLVPRPARLGEHRVGLHLGLVAEHRQGQVARQGERPRVPQDRVQAEVHAVLLVGRRDHVLGRARPPLHPVSVHPPSVDPVRVERQLLDVPPAAPRDEVPDLPLDDAACDVLAAEVRHARAEERPQAQRVHFDPPPAEDVAWASSPDEIDTASPGSHVRRALRVALEHPPHRVVVRAHDKARHPVGVVHEPVPGGLVVVARLDARGGVEEGHDVPLALGARESLAEGAHDVGVVRGRGRRLVVRVVHGDLFSRAKQAVGAGRGRVSRIKR</sequence>
<keyword evidence="2" id="KW-0812">Transmembrane</keyword>
<dbReference type="PANTHER" id="PTHR10231">
    <property type="entry name" value="NUCLEOTIDE-SUGAR TRANSMEMBRANE TRANSPORTER"/>
    <property type="match status" value="1"/>
</dbReference>
<name>K0RUR5_THAOC</name>
<accession>K0RUR5</accession>
<evidence type="ECO:0000256" key="3">
    <source>
        <dbReference type="ARBA" id="ARBA00022989"/>
    </source>
</evidence>
<organism evidence="6 7">
    <name type="scientific">Thalassiosira oceanica</name>
    <name type="common">Marine diatom</name>
    <dbReference type="NCBI Taxonomy" id="159749"/>
    <lineage>
        <taxon>Eukaryota</taxon>
        <taxon>Sar</taxon>
        <taxon>Stramenopiles</taxon>
        <taxon>Ochrophyta</taxon>
        <taxon>Bacillariophyta</taxon>
        <taxon>Coscinodiscophyceae</taxon>
        <taxon>Thalassiosirophycidae</taxon>
        <taxon>Thalassiosirales</taxon>
        <taxon>Thalassiosiraceae</taxon>
        <taxon>Thalassiosira</taxon>
    </lineage>
</organism>
<dbReference type="eggNOG" id="KOG2234">
    <property type="taxonomic scope" value="Eukaryota"/>
</dbReference>
<gene>
    <name evidence="6" type="ORF">THAOC_23388</name>
</gene>
<keyword evidence="4" id="KW-0472">Membrane</keyword>
<comment type="subcellular location">
    <subcellularLocation>
        <location evidence="1">Membrane</location>
        <topology evidence="1">Multi-pass membrane protein</topology>
    </subcellularLocation>
</comment>
<keyword evidence="3" id="KW-1133">Transmembrane helix</keyword>
<feature type="non-terminal residue" evidence="6">
    <location>
        <position position="1"/>
    </location>
</feature>
<evidence type="ECO:0000313" key="6">
    <source>
        <dbReference type="EMBL" id="EJK56680.1"/>
    </source>
</evidence>
<feature type="region of interest" description="Disordered" evidence="5">
    <location>
        <begin position="634"/>
        <end position="667"/>
    </location>
</feature>
<dbReference type="EMBL" id="AGNL01030834">
    <property type="protein sequence ID" value="EJK56680.1"/>
    <property type="molecule type" value="Genomic_DNA"/>
</dbReference>
<feature type="compositionally biased region" description="Basic residues" evidence="5">
    <location>
        <begin position="463"/>
        <end position="479"/>
    </location>
</feature>
<comment type="caution">
    <text evidence="6">The sequence shown here is derived from an EMBL/GenBank/DDBJ whole genome shotgun (WGS) entry which is preliminary data.</text>
</comment>
<reference evidence="6 7" key="1">
    <citation type="journal article" date="2012" name="Genome Biol.">
        <title>Genome and low-iron response of an oceanic diatom adapted to chronic iron limitation.</title>
        <authorList>
            <person name="Lommer M."/>
            <person name="Specht M."/>
            <person name="Roy A.S."/>
            <person name="Kraemer L."/>
            <person name="Andreson R."/>
            <person name="Gutowska M.A."/>
            <person name="Wolf J."/>
            <person name="Bergner S.V."/>
            <person name="Schilhabel M.B."/>
            <person name="Klostermeier U.C."/>
            <person name="Beiko R.G."/>
            <person name="Rosenstiel P."/>
            <person name="Hippler M."/>
            <person name="Laroche J."/>
        </authorList>
    </citation>
    <scope>NUCLEOTIDE SEQUENCE [LARGE SCALE GENOMIC DNA]</scope>
    <source>
        <strain evidence="6 7">CCMP1005</strain>
    </source>
</reference>
<proteinExistence type="predicted"/>
<dbReference type="Pfam" id="PF04142">
    <property type="entry name" value="Nuc_sug_transp"/>
    <property type="match status" value="1"/>
</dbReference>
<dbReference type="GO" id="GO:0015165">
    <property type="term" value="F:pyrimidine nucleotide-sugar transmembrane transporter activity"/>
    <property type="evidence" value="ECO:0007669"/>
    <property type="project" value="InterPro"/>
</dbReference>
<dbReference type="InterPro" id="IPR007271">
    <property type="entry name" value="Nuc_sug_transpt"/>
</dbReference>
<evidence type="ECO:0000256" key="1">
    <source>
        <dbReference type="ARBA" id="ARBA00004141"/>
    </source>
</evidence>
<dbReference type="Proteomes" id="UP000266841">
    <property type="component" value="Unassembled WGS sequence"/>
</dbReference>